<evidence type="ECO:0000259" key="1">
    <source>
        <dbReference type="Pfam" id="PF01833"/>
    </source>
</evidence>
<name>A0A533QIT3_9BACT</name>
<sequence length="408" mass="44228">MALVDTGNAIGAVSRLLYTRLQEKLNTLSLTPVIVEIGKPEKQINSTGVKLNLFLYEAQFDASLKNTAIDEGRQPPLWLVLKYIMTAFHNGESDSDIAHEYLGKGMQALKELSFLPLSSSNFDALKDNPEVLKITFDEINADLLSKLMQGPDEKYRFSIAFQVRPVMIASRQPSSYPLLVGVDYTGSPPDMIGEDGIIISALPSLGPAITHISPGRFEVNSTITILGNDLNVSGLSVMLGSTELAVISQQPNRLQCMVNGNIAAGNVISAGNHPISVVQILPTGRRRSSNILVGNLLPSLESADIVPGTVLNSSLPESPGVYGEIDLTGYLLATEHDDILVALYREGKTAKVLDSAFDFTVPQPPPPSLHTRIRLKMKELDAVPQGTYRVVFRVNGQQARNSPEVNLS</sequence>
<dbReference type="InterPro" id="IPR002909">
    <property type="entry name" value="IPT_dom"/>
</dbReference>
<proteinExistence type="predicted"/>
<evidence type="ECO:0000313" key="3">
    <source>
        <dbReference type="EMBL" id="TLD40460.1"/>
    </source>
</evidence>
<dbReference type="Proteomes" id="UP000319783">
    <property type="component" value="Unassembled WGS sequence"/>
</dbReference>
<protein>
    <submittedName>
        <fullName evidence="3">Uncharacterized protein</fullName>
    </submittedName>
</protein>
<dbReference type="Pfam" id="PF14065">
    <property type="entry name" value="Pvc16_N"/>
    <property type="match status" value="1"/>
</dbReference>
<gene>
    <name evidence="3" type="ORF">JETT_3272</name>
</gene>
<feature type="domain" description="IPT/TIG" evidence="1">
    <location>
        <begin position="207"/>
        <end position="278"/>
    </location>
</feature>
<organism evidence="3 4">
    <name type="scientific">Candidatus Jettenia ecosi</name>
    <dbReference type="NCBI Taxonomy" id="2494326"/>
    <lineage>
        <taxon>Bacteria</taxon>
        <taxon>Pseudomonadati</taxon>
        <taxon>Planctomycetota</taxon>
        <taxon>Candidatus Brocadiia</taxon>
        <taxon>Candidatus Brocadiales</taxon>
        <taxon>Candidatus Brocadiaceae</taxon>
        <taxon>Candidatus Jettenia</taxon>
    </lineage>
</organism>
<dbReference type="SUPFAM" id="SSF81296">
    <property type="entry name" value="E set domains"/>
    <property type="match status" value="1"/>
</dbReference>
<dbReference type="Pfam" id="PF01833">
    <property type="entry name" value="TIG"/>
    <property type="match status" value="1"/>
</dbReference>
<dbReference type="InterPro" id="IPR014756">
    <property type="entry name" value="Ig_E-set"/>
</dbReference>
<evidence type="ECO:0000313" key="4">
    <source>
        <dbReference type="Proteomes" id="UP000319783"/>
    </source>
</evidence>
<dbReference type="Gene3D" id="2.60.40.10">
    <property type="entry name" value="Immunoglobulins"/>
    <property type="match status" value="1"/>
</dbReference>
<dbReference type="AlphaFoldDB" id="A0A533QIT3"/>
<dbReference type="EMBL" id="SULG01000099">
    <property type="protein sequence ID" value="TLD40460.1"/>
    <property type="molecule type" value="Genomic_DNA"/>
</dbReference>
<comment type="caution">
    <text evidence="3">The sequence shown here is derived from an EMBL/GenBank/DDBJ whole genome shotgun (WGS) entry which is preliminary data.</text>
</comment>
<feature type="domain" description="Pvc16 N-terminal" evidence="2">
    <location>
        <begin position="13"/>
        <end position="180"/>
    </location>
</feature>
<evidence type="ECO:0000259" key="2">
    <source>
        <dbReference type="Pfam" id="PF14065"/>
    </source>
</evidence>
<dbReference type="InterPro" id="IPR013783">
    <property type="entry name" value="Ig-like_fold"/>
</dbReference>
<dbReference type="InterPro" id="IPR025351">
    <property type="entry name" value="Pvc16_N"/>
</dbReference>
<reference evidence="3 4" key="1">
    <citation type="submission" date="2019-04" db="EMBL/GenBank/DDBJ databases">
        <title>Genome of a novel bacterium Candidatus Jettenia ecosi reconstructed from metagenome of an anammox bioreactor.</title>
        <authorList>
            <person name="Mardanov A.V."/>
            <person name="Beletsky A.V."/>
            <person name="Ravin N.V."/>
            <person name="Botchkova E.A."/>
            <person name="Litti Y.V."/>
            <person name="Nozhevnikova A.N."/>
        </authorList>
    </citation>
    <scope>NUCLEOTIDE SEQUENCE [LARGE SCALE GENOMIC DNA]</scope>
    <source>
        <strain evidence="3">J2</strain>
    </source>
</reference>
<accession>A0A533QIT3</accession>